<keyword evidence="5" id="KW-1185">Reference proteome</keyword>
<dbReference type="AlphaFoldDB" id="A0AAN8VDQ5"/>
<accession>A0AAN8VDQ5</accession>
<keyword evidence="1" id="KW-0805">Transcription regulation</keyword>
<proteinExistence type="inferred from homology"/>
<dbReference type="Proteomes" id="UP001370490">
    <property type="component" value="Unassembled WGS sequence"/>
</dbReference>
<evidence type="ECO:0000256" key="2">
    <source>
        <dbReference type="ARBA" id="ARBA00023163"/>
    </source>
</evidence>
<evidence type="ECO:0000313" key="4">
    <source>
        <dbReference type="EMBL" id="KAK6928071.1"/>
    </source>
</evidence>
<sequence length="282" mass="30748">MSLVPPSLIKPDVTLRLTLSSASPSSLEALKPEDRGITLIQLLLTTAKHASSGNLHIADACLCQISQLASVTGDSIQRLAAHFASALAVRLVKRWPGLYRALNRDGSEKLELVRPQNIFGQAFPYLGFSYVIMTRILVQTLAEERVIHAIDLGSGDPKLWIPLLRGLASSANGPPHLKITCVHSSKVVLDKLGTRLVKEAESLDMAFQFNPLNISLRELTPDMLKVRSGEALAITSVLNLHSLLAEDDRVDAHFGLGKDDEVKVCKQMAQFLAMVQSMSPKD</sequence>
<comment type="similarity">
    <text evidence="3">Belongs to the GRAS family.</text>
</comment>
<reference evidence="4 5" key="1">
    <citation type="submission" date="2023-12" db="EMBL/GenBank/DDBJ databases">
        <title>A high-quality genome assembly for Dillenia turbinata (Dilleniales).</title>
        <authorList>
            <person name="Chanderbali A."/>
        </authorList>
    </citation>
    <scope>NUCLEOTIDE SEQUENCE [LARGE SCALE GENOMIC DNA]</scope>
    <source>
        <strain evidence="4">LSX21</strain>
        <tissue evidence="4">Leaf</tissue>
    </source>
</reference>
<feature type="region of interest" description="VHIID" evidence="3">
    <location>
        <begin position="116"/>
        <end position="181"/>
    </location>
</feature>
<evidence type="ECO:0000256" key="1">
    <source>
        <dbReference type="ARBA" id="ARBA00023015"/>
    </source>
</evidence>
<feature type="region of interest" description="Leucine repeat II (LRII)" evidence="3">
    <location>
        <begin position="191"/>
        <end position="223"/>
    </location>
</feature>
<comment type="caution">
    <text evidence="3">Lacks conserved residue(s) required for the propagation of feature annotation.</text>
</comment>
<keyword evidence="2" id="KW-0804">Transcription</keyword>
<comment type="caution">
    <text evidence="4">The sequence shown here is derived from an EMBL/GenBank/DDBJ whole genome shotgun (WGS) entry which is preliminary data.</text>
</comment>
<dbReference type="PROSITE" id="PS50985">
    <property type="entry name" value="GRAS"/>
    <property type="match status" value="1"/>
</dbReference>
<evidence type="ECO:0000313" key="5">
    <source>
        <dbReference type="Proteomes" id="UP001370490"/>
    </source>
</evidence>
<dbReference type="InterPro" id="IPR005202">
    <property type="entry name" value="TF_GRAS"/>
</dbReference>
<dbReference type="PANTHER" id="PTHR31636">
    <property type="entry name" value="OSJNBA0084A10.13 PROTEIN-RELATED"/>
    <property type="match status" value="1"/>
</dbReference>
<protein>
    <submittedName>
        <fullName evidence="4">Transcription factor GRAS</fullName>
    </submittedName>
</protein>
<evidence type="ECO:0000256" key="3">
    <source>
        <dbReference type="PROSITE-ProRule" id="PRU01191"/>
    </source>
</evidence>
<name>A0AAN8VDQ5_9MAGN</name>
<gene>
    <name evidence="4" type="ORF">RJ641_006662</name>
</gene>
<organism evidence="4 5">
    <name type="scientific">Dillenia turbinata</name>
    <dbReference type="NCBI Taxonomy" id="194707"/>
    <lineage>
        <taxon>Eukaryota</taxon>
        <taxon>Viridiplantae</taxon>
        <taxon>Streptophyta</taxon>
        <taxon>Embryophyta</taxon>
        <taxon>Tracheophyta</taxon>
        <taxon>Spermatophyta</taxon>
        <taxon>Magnoliopsida</taxon>
        <taxon>eudicotyledons</taxon>
        <taxon>Gunneridae</taxon>
        <taxon>Pentapetalae</taxon>
        <taxon>Dilleniales</taxon>
        <taxon>Dilleniaceae</taxon>
        <taxon>Dillenia</taxon>
    </lineage>
</organism>
<feature type="region of interest" description="Leucine repeat I (LRI)" evidence="3">
    <location>
        <begin position="37"/>
        <end position="97"/>
    </location>
</feature>
<dbReference type="EMBL" id="JBAMMX010000014">
    <property type="protein sequence ID" value="KAK6928071.1"/>
    <property type="molecule type" value="Genomic_DNA"/>
</dbReference>
<feature type="short sequence motif" description="LXXLL motif" evidence="3">
    <location>
        <begin position="240"/>
        <end position="244"/>
    </location>
</feature>
<dbReference type="Pfam" id="PF03514">
    <property type="entry name" value="GRAS"/>
    <property type="match status" value="1"/>
</dbReference>